<dbReference type="InterPro" id="IPR038375">
    <property type="entry name" value="NDUFAF7_sf"/>
</dbReference>
<reference evidence="3" key="1">
    <citation type="submission" date="2023-03" db="EMBL/GenBank/DDBJ databases">
        <title>Lomoglobus Profundus gen. nov., sp. nov., a novel member of the phylum Verrucomicrobia, isolated from deep-marine sediment of South China Sea.</title>
        <authorList>
            <person name="Ahmad T."/>
            <person name="Ishaq S.E."/>
            <person name="Wang F."/>
        </authorList>
    </citation>
    <scope>NUCLEOTIDE SEQUENCE</scope>
    <source>
        <strain evidence="3">LMO-M01</strain>
    </source>
</reference>
<dbReference type="InterPro" id="IPR003788">
    <property type="entry name" value="NDUFAF7"/>
</dbReference>
<dbReference type="Pfam" id="PF02636">
    <property type="entry name" value="Methyltransf_28"/>
    <property type="match status" value="1"/>
</dbReference>
<organism evidence="3 4">
    <name type="scientific">Synoicihabitans lomoniglobus</name>
    <dbReference type="NCBI Taxonomy" id="2909285"/>
    <lineage>
        <taxon>Bacteria</taxon>
        <taxon>Pseudomonadati</taxon>
        <taxon>Verrucomicrobiota</taxon>
        <taxon>Opitutia</taxon>
        <taxon>Opitutales</taxon>
        <taxon>Opitutaceae</taxon>
        <taxon>Synoicihabitans</taxon>
    </lineage>
</organism>
<name>A0AAF0I2G1_9BACT</name>
<evidence type="ECO:0000313" key="3">
    <source>
        <dbReference type="EMBL" id="WED66492.1"/>
    </source>
</evidence>
<dbReference type="RefSeq" id="WP_330929062.1">
    <property type="nucleotide sequence ID" value="NZ_CP119075.1"/>
</dbReference>
<dbReference type="AlphaFoldDB" id="A0AAF0I2G1"/>
<dbReference type="GO" id="GO:0035243">
    <property type="term" value="F:protein-arginine omega-N symmetric methyltransferase activity"/>
    <property type="evidence" value="ECO:0007669"/>
    <property type="project" value="TreeGrafter"/>
</dbReference>
<dbReference type="Gene3D" id="3.40.50.12710">
    <property type="match status" value="1"/>
</dbReference>
<evidence type="ECO:0000256" key="2">
    <source>
        <dbReference type="ARBA" id="ARBA00022679"/>
    </source>
</evidence>
<dbReference type="KEGG" id="slom:PXH66_06475"/>
<dbReference type="InterPro" id="IPR029063">
    <property type="entry name" value="SAM-dependent_MTases_sf"/>
</dbReference>
<dbReference type="EC" id="2.1.1.-" evidence="3"/>
<keyword evidence="2 3" id="KW-0808">Transferase</keyword>
<dbReference type="SUPFAM" id="SSF53335">
    <property type="entry name" value="S-adenosyl-L-methionine-dependent methyltransferases"/>
    <property type="match status" value="1"/>
</dbReference>
<dbReference type="Proteomes" id="UP001218638">
    <property type="component" value="Chromosome"/>
</dbReference>
<keyword evidence="1 3" id="KW-0489">Methyltransferase</keyword>
<dbReference type="PANTHER" id="PTHR12049">
    <property type="entry name" value="PROTEIN ARGININE METHYLTRANSFERASE NDUFAF7, MITOCHONDRIAL"/>
    <property type="match status" value="1"/>
</dbReference>
<accession>A0AAF0I2G1</accession>
<proteinExistence type="predicted"/>
<sequence>MGSSTDRTVSPAFAAALQAVAPLDGFVSFEQFMDLALYDPTCGYYTTDRPRVGQDRATDFYTASSLGPIFGELVTAVVRTQLGSRNPADYTFIELGAEDGRSVLDDVAHPFRALKRVGIHDALTLSGPCVVFSNELFDAQPCARFIRADDGWLERGVMLDDGQVKEVSRPAAATIALPAAAATGYQLDWPFRAAALAKEIADHPWHGLFVAFDYGKSARELTQECPHGTVRAYHRHRQVTDVLASPGAQDLTCHICWDDLSAALHNAGFKVDPVLSQEAFFVKNAARALAEIMQSEAHGLSARKSGLMQLLHPSALGQKFQALTAWRDVC</sequence>
<keyword evidence="4" id="KW-1185">Reference proteome</keyword>
<evidence type="ECO:0000313" key="4">
    <source>
        <dbReference type="Proteomes" id="UP001218638"/>
    </source>
</evidence>
<gene>
    <name evidence="3" type="ORF">PXH66_06475</name>
</gene>
<protein>
    <submittedName>
        <fullName evidence="3">SAM-dependent methyltransferase</fullName>
        <ecNumber evidence="3">2.1.1.-</ecNumber>
    </submittedName>
</protein>
<evidence type="ECO:0000256" key="1">
    <source>
        <dbReference type="ARBA" id="ARBA00022603"/>
    </source>
</evidence>
<dbReference type="EMBL" id="CP119075">
    <property type="protein sequence ID" value="WED66492.1"/>
    <property type="molecule type" value="Genomic_DNA"/>
</dbReference>
<dbReference type="GO" id="GO:0032259">
    <property type="term" value="P:methylation"/>
    <property type="evidence" value="ECO:0007669"/>
    <property type="project" value="UniProtKB-KW"/>
</dbReference>
<dbReference type="PANTHER" id="PTHR12049:SF7">
    <property type="entry name" value="PROTEIN ARGININE METHYLTRANSFERASE NDUFAF7, MITOCHONDRIAL"/>
    <property type="match status" value="1"/>
</dbReference>